<dbReference type="PANTHER" id="PTHR43441">
    <property type="entry name" value="RIBOSOMAL-PROTEIN-SERINE ACETYLTRANSFERASE"/>
    <property type="match status" value="1"/>
</dbReference>
<gene>
    <name evidence="2" type="ORF">H4281_13715</name>
</gene>
<feature type="domain" description="N-acetyltransferase" evidence="1">
    <location>
        <begin position="19"/>
        <end position="175"/>
    </location>
</feature>
<evidence type="ECO:0000313" key="3">
    <source>
        <dbReference type="Proteomes" id="UP000526734"/>
    </source>
</evidence>
<proteinExistence type="predicted"/>
<dbReference type="SUPFAM" id="SSF55729">
    <property type="entry name" value="Acyl-CoA N-acyltransferases (Nat)"/>
    <property type="match status" value="1"/>
</dbReference>
<dbReference type="Proteomes" id="UP000526734">
    <property type="component" value="Unassembled WGS sequence"/>
</dbReference>
<dbReference type="PANTHER" id="PTHR43441:SF10">
    <property type="entry name" value="ACETYLTRANSFERASE"/>
    <property type="match status" value="1"/>
</dbReference>
<sequence>MEAVTVVLPIPRTAAAPALRLRPWRAEDRRALVDAHRDPLLRRRLTTSLANDAEAGRWLDAQAAGWDTATQFSFAVVGDDDTPLGHVVVKVRDAGTAEVGYWTAAQARGRGIAARALETTSRWALDTRRLSRLDLLHAEDNPASCRVAEKCGYVLDELLPPAPPDFPVSGHRHVRAPGR</sequence>
<accession>A0A7W3VW32</accession>
<dbReference type="AlphaFoldDB" id="A0A7W3VW32"/>
<name>A0A7W3VW32_9PSEU</name>
<dbReference type="GO" id="GO:1990189">
    <property type="term" value="F:protein N-terminal-serine acetyltransferase activity"/>
    <property type="evidence" value="ECO:0007669"/>
    <property type="project" value="TreeGrafter"/>
</dbReference>
<dbReference type="Pfam" id="PF13302">
    <property type="entry name" value="Acetyltransf_3"/>
    <property type="match status" value="1"/>
</dbReference>
<dbReference type="InterPro" id="IPR051908">
    <property type="entry name" value="Ribosomal_N-acetyltransferase"/>
</dbReference>
<evidence type="ECO:0000259" key="1">
    <source>
        <dbReference type="PROSITE" id="PS51186"/>
    </source>
</evidence>
<dbReference type="PROSITE" id="PS51186">
    <property type="entry name" value="GNAT"/>
    <property type="match status" value="1"/>
</dbReference>
<keyword evidence="3" id="KW-1185">Reference proteome</keyword>
<comment type="caution">
    <text evidence="2">The sequence shown here is derived from an EMBL/GenBank/DDBJ whole genome shotgun (WGS) entry which is preliminary data.</text>
</comment>
<evidence type="ECO:0000313" key="2">
    <source>
        <dbReference type="EMBL" id="MBB1154195.1"/>
    </source>
</evidence>
<keyword evidence="2" id="KW-0808">Transferase</keyword>
<organism evidence="2 3">
    <name type="scientific">Amycolatopsis dendrobii</name>
    <dbReference type="NCBI Taxonomy" id="2760662"/>
    <lineage>
        <taxon>Bacteria</taxon>
        <taxon>Bacillati</taxon>
        <taxon>Actinomycetota</taxon>
        <taxon>Actinomycetes</taxon>
        <taxon>Pseudonocardiales</taxon>
        <taxon>Pseudonocardiaceae</taxon>
        <taxon>Amycolatopsis</taxon>
    </lineage>
</organism>
<protein>
    <submittedName>
        <fullName evidence="2">GNAT family N-acetyltransferase</fullName>
    </submittedName>
</protein>
<dbReference type="GO" id="GO:0008999">
    <property type="term" value="F:protein-N-terminal-alanine acetyltransferase activity"/>
    <property type="evidence" value="ECO:0007669"/>
    <property type="project" value="TreeGrafter"/>
</dbReference>
<dbReference type="InterPro" id="IPR016181">
    <property type="entry name" value="Acyl_CoA_acyltransferase"/>
</dbReference>
<reference evidence="2 3" key="1">
    <citation type="submission" date="2020-08" db="EMBL/GenBank/DDBJ databases">
        <title>Amycolatopsis sp. nov. DR6-1 isolated from Dendrobium heterocarpum.</title>
        <authorList>
            <person name="Tedsree N."/>
            <person name="Kuncharoen N."/>
            <person name="Likhitwitayawuid K."/>
            <person name="Tanasupawat S."/>
        </authorList>
    </citation>
    <scope>NUCLEOTIDE SEQUENCE [LARGE SCALE GENOMIC DNA]</scope>
    <source>
        <strain evidence="2 3">DR6-1</strain>
    </source>
</reference>
<dbReference type="InterPro" id="IPR000182">
    <property type="entry name" value="GNAT_dom"/>
</dbReference>
<dbReference type="Gene3D" id="3.40.630.30">
    <property type="match status" value="1"/>
</dbReference>
<dbReference type="GO" id="GO:0005737">
    <property type="term" value="C:cytoplasm"/>
    <property type="evidence" value="ECO:0007669"/>
    <property type="project" value="TreeGrafter"/>
</dbReference>
<dbReference type="EMBL" id="JACGZW010000004">
    <property type="protein sequence ID" value="MBB1154195.1"/>
    <property type="molecule type" value="Genomic_DNA"/>
</dbReference>